<organism evidence="9 10">
    <name type="scientific">Pseudocohnilembus persalinus</name>
    <name type="common">Ciliate</name>
    <dbReference type="NCBI Taxonomy" id="266149"/>
    <lineage>
        <taxon>Eukaryota</taxon>
        <taxon>Sar</taxon>
        <taxon>Alveolata</taxon>
        <taxon>Ciliophora</taxon>
        <taxon>Intramacronucleata</taxon>
        <taxon>Oligohymenophorea</taxon>
        <taxon>Scuticociliatia</taxon>
        <taxon>Philasterida</taxon>
        <taxon>Pseudocohnilembidae</taxon>
        <taxon>Pseudocohnilembus</taxon>
    </lineage>
</organism>
<accession>A0A0V0QPR5</accession>
<dbReference type="EMBL" id="LDAU01000120">
    <property type="protein sequence ID" value="KRX04173.1"/>
    <property type="molecule type" value="Genomic_DNA"/>
</dbReference>
<proteinExistence type="inferred from homology"/>
<evidence type="ECO:0000313" key="9">
    <source>
        <dbReference type="EMBL" id="KRX04173.1"/>
    </source>
</evidence>
<evidence type="ECO:0000256" key="2">
    <source>
        <dbReference type="ARBA" id="ARBA00022679"/>
    </source>
</evidence>
<keyword evidence="4 7" id="KW-1133">Transmembrane helix</keyword>
<feature type="transmembrane region" description="Helical" evidence="7">
    <location>
        <begin position="313"/>
        <end position="332"/>
    </location>
</feature>
<name>A0A0V0QPR5_PSEPJ</name>
<evidence type="ECO:0000259" key="8">
    <source>
        <dbReference type="Pfam" id="PF01529"/>
    </source>
</evidence>
<dbReference type="InParanoid" id="A0A0V0QPR5"/>
<evidence type="ECO:0000256" key="1">
    <source>
        <dbReference type="ARBA" id="ARBA00004141"/>
    </source>
</evidence>
<keyword evidence="10" id="KW-1185">Reference proteome</keyword>
<feature type="domain" description="Palmitoyltransferase DHHC" evidence="8">
    <location>
        <begin position="265"/>
        <end position="379"/>
    </location>
</feature>
<dbReference type="PROSITE" id="PS50216">
    <property type="entry name" value="DHHC"/>
    <property type="match status" value="1"/>
</dbReference>
<reference evidence="9 10" key="1">
    <citation type="journal article" date="2015" name="Sci. Rep.">
        <title>Genome of the facultative scuticociliatosis pathogen Pseudocohnilembus persalinus provides insight into its virulence through horizontal gene transfer.</title>
        <authorList>
            <person name="Xiong J."/>
            <person name="Wang G."/>
            <person name="Cheng J."/>
            <person name="Tian M."/>
            <person name="Pan X."/>
            <person name="Warren A."/>
            <person name="Jiang C."/>
            <person name="Yuan D."/>
            <person name="Miao W."/>
        </authorList>
    </citation>
    <scope>NUCLEOTIDE SEQUENCE [LARGE SCALE GENOMIC DNA]</scope>
    <source>
        <strain evidence="9">36N120E</strain>
    </source>
</reference>
<keyword evidence="2 7" id="KW-0808">Transferase</keyword>
<dbReference type="InterPro" id="IPR001594">
    <property type="entry name" value="Palmitoyltrfase_DHHC"/>
</dbReference>
<evidence type="ECO:0000256" key="6">
    <source>
        <dbReference type="ARBA" id="ARBA00023315"/>
    </source>
</evidence>
<dbReference type="GO" id="GO:0019706">
    <property type="term" value="F:protein-cysteine S-palmitoyltransferase activity"/>
    <property type="evidence" value="ECO:0007669"/>
    <property type="project" value="UniProtKB-EC"/>
</dbReference>
<dbReference type="AlphaFoldDB" id="A0A0V0QPR5"/>
<feature type="transmembrane region" description="Helical" evidence="7">
    <location>
        <begin position="59"/>
        <end position="79"/>
    </location>
</feature>
<comment type="caution">
    <text evidence="9">The sequence shown here is derived from an EMBL/GenBank/DDBJ whole genome shotgun (WGS) entry which is preliminary data.</text>
</comment>
<evidence type="ECO:0000256" key="3">
    <source>
        <dbReference type="ARBA" id="ARBA00022692"/>
    </source>
</evidence>
<keyword evidence="3 7" id="KW-0812">Transmembrane</keyword>
<comment type="catalytic activity">
    <reaction evidence="7">
        <text>L-cysteinyl-[protein] + hexadecanoyl-CoA = S-hexadecanoyl-L-cysteinyl-[protein] + CoA</text>
        <dbReference type="Rhea" id="RHEA:36683"/>
        <dbReference type="Rhea" id="RHEA-COMP:10131"/>
        <dbReference type="Rhea" id="RHEA-COMP:11032"/>
        <dbReference type="ChEBI" id="CHEBI:29950"/>
        <dbReference type="ChEBI" id="CHEBI:57287"/>
        <dbReference type="ChEBI" id="CHEBI:57379"/>
        <dbReference type="ChEBI" id="CHEBI:74151"/>
        <dbReference type="EC" id="2.3.1.225"/>
    </reaction>
</comment>
<dbReference type="Proteomes" id="UP000054937">
    <property type="component" value="Unassembled WGS sequence"/>
</dbReference>
<dbReference type="EC" id="2.3.1.225" evidence="7"/>
<evidence type="ECO:0000256" key="5">
    <source>
        <dbReference type="ARBA" id="ARBA00023136"/>
    </source>
</evidence>
<gene>
    <name evidence="9" type="ORF">PPERSA_11297</name>
</gene>
<feature type="transmembrane region" description="Helical" evidence="7">
    <location>
        <begin position="352"/>
        <end position="371"/>
    </location>
</feature>
<dbReference type="OrthoDB" id="9909019at2759"/>
<comment type="similarity">
    <text evidence="7">Belongs to the DHHC palmitoyltransferase family.</text>
</comment>
<dbReference type="OMA" id="YLVANHF"/>
<keyword evidence="5 7" id="KW-0472">Membrane</keyword>
<protein>
    <recommendedName>
        <fullName evidence="7">Palmitoyltransferase</fullName>
        <ecNumber evidence="7">2.3.1.225</ecNumber>
    </recommendedName>
</protein>
<keyword evidence="6 7" id="KW-0012">Acyltransferase</keyword>
<dbReference type="PANTHER" id="PTHR12246">
    <property type="entry name" value="PALMITOYLTRANSFERASE ZDHHC16"/>
    <property type="match status" value="1"/>
</dbReference>
<evidence type="ECO:0000313" key="10">
    <source>
        <dbReference type="Proteomes" id="UP000054937"/>
    </source>
</evidence>
<evidence type="ECO:0000256" key="7">
    <source>
        <dbReference type="RuleBase" id="RU079119"/>
    </source>
</evidence>
<feature type="transmembrane region" description="Helical" evidence="7">
    <location>
        <begin position="20"/>
        <end position="39"/>
    </location>
</feature>
<comment type="domain">
    <text evidence="7">The DHHC domain is required for palmitoyltransferase activity.</text>
</comment>
<dbReference type="InterPro" id="IPR039859">
    <property type="entry name" value="PFA4/ZDH16/20/ERF2-like"/>
</dbReference>
<evidence type="ECO:0000256" key="4">
    <source>
        <dbReference type="ARBA" id="ARBA00022989"/>
    </source>
</evidence>
<sequence length="463" mass="55119">MSFGLTQNEKKKVDTFYRCCFKGISLFFMIFFLLMTYLVANHFYNFQIAILLQDQQQKFGYFVAILGYYFIFCVLFNFLSASLKNPGYVQDYHRNKQEEINIQMQNLSFEKKQFIEIPQKDDYSSLSNSTQNSLQYNRSKSESEYQIINLNYEDNDKINQKSYEDGSSQFQNLFSIFSKKNNQEQNKYSELQNYSESSSLIKQDNDYSISFENNKNINSQNKQQSLQQLSSYRNNNQDNINNINSNKNSQINQGLRKIQNLITQNGCNKCEKIRPLRAHHCTMCNQCILKMDHHCPWINNCVGHLNQQYFMNMLLYASFQLIFMNSLQLFYLNGEYYQEVSFSRLMMNGACYFLVFMIIPFTIWSWFLGLTGNTTLEFMTRYSANYNEKLKMKVLYDFRQKSIINNLECIYGTKNIFKILLPYHRSQKKFDGINWERPIDKSIIQENKNNQSNQYTVQQDCEQ</sequence>
<dbReference type="Pfam" id="PF01529">
    <property type="entry name" value="DHHC"/>
    <property type="match status" value="1"/>
</dbReference>
<dbReference type="GO" id="GO:0016020">
    <property type="term" value="C:membrane"/>
    <property type="evidence" value="ECO:0007669"/>
    <property type="project" value="UniProtKB-SubCell"/>
</dbReference>
<comment type="subcellular location">
    <subcellularLocation>
        <location evidence="1">Membrane</location>
        <topology evidence="1">Multi-pass membrane protein</topology>
    </subcellularLocation>
</comment>